<evidence type="ECO:0000256" key="1">
    <source>
        <dbReference type="ARBA" id="ARBA00022460"/>
    </source>
</evidence>
<organism evidence="4 5">
    <name type="scientific">Drosophila rubida</name>
    <dbReference type="NCBI Taxonomy" id="30044"/>
    <lineage>
        <taxon>Eukaryota</taxon>
        <taxon>Metazoa</taxon>
        <taxon>Ecdysozoa</taxon>
        <taxon>Arthropoda</taxon>
        <taxon>Hexapoda</taxon>
        <taxon>Insecta</taxon>
        <taxon>Pterygota</taxon>
        <taxon>Neoptera</taxon>
        <taxon>Endopterygota</taxon>
        <taxon>Diptera</taxon>
        <taxon>Brachycera</taxon>
        <taxon>Muscomorpha</taxon>
        <taxon>Ephydroidea</taxon>
        <taxon>Drosophilidae</taxon>
        <taxon>Drosophila</taxon>
    </lineage>
</organism>
<dbReference type="EMBL" id="JAJJHW010002774">
    <property type="protein sequence ID" value="KAH8366137.1"/>
    <property type="molecule type" value="Genomic_DNA"/>
</dbReference>
<dbReference type="Pfam" id="PF00379">
    <property type="entry name" value="Chitin_bind_4"/>
    <property type="match status" value="1"/>
</dbReference>
<dbReference type="PROSITE" id="PS51155">
    <property type="entry name" value="CHIT_BIND_RR_2"/>
    <property type="match status" value="1"/>
</dbReference>
<feature type="non-terminal residue" evidence="4">
    <location>
        <position position="1"/>
    </location>
</feature>
<evidence type="ECO:0000256" key="2">
    <source>
        <dbReference type="PROSITE-ProRule" id="PRU00497"/>
    </source>
</evidence>
<accession>A0AAD4PIV6</accession>
<keyword evidence="3" id="KW-0732">Signal</keyword>
<dbReference type="GO" id="GO:0062129">
    <property type="term" value="C:chitin-based extracellular matrix"/>
    <property type="evidence" value="ECO:0007669"/>
    <property type="project" value="TreeGrafter"/>
</dbReference>
<feature type="signal peptide" evidence="3">
    <location>
        <begin position="1"/>
        <end position="18"/>
    </location>
</feature>
<dbReference type="PANTHER" id="PTHR10380:SF218">
    <property type="entry name" value="ADULT CUTICLE PROTEIN 65AA-RELATED"/>
    <property type="match status" value="1"/>
</dbReference>
<evidence type="ECO:0000313" key="4">
    <source>
        <dbReference type="EMBL" id="KAH8366137.1"/>
    </source>
</evidence>
<gene>
    <name evidence="4" type="ORF">KR093_009512</name>
</gene>
<dbReference type="PROSITE" id="PS00233">
    <property type="entry name" value="CHIT_BIND_RR_1"/>
    <property type="match status" value="1"/>
</dbReference>
<dbReference type="InterPro" id="IPR000618">
    <property type="entry name" value="Insect_cuticle"/>
</dbReference>
<dbReference type="InterPro" id="IPR031311">
    <property type="entry name" value="CHIT_BIND_RR_consensus"/>
</dbReference>
<dbReference type="GO" id="GO:0008010">
    <property type="term" value="F:structural constituent of chitin-based larval cuticle"/>
    <property type="evidence" value="ECO:0007669"/>
    <property type="project" value="TreeGrafter"/>
</dbReference>
<protein>
    <recommendedName>
        <fullName evidence="6">Larval cuticle protein 8</fullName>
    </recommendedName>
</protein>
<evidence type="ECO:0000256" key="3">
    <source>
        <dbReference type="SAM" id="SignalP"/>
    </source>
</evidence>
<feature type="chain" id="PRO_5042155635" description="Larval cuticle protein 8" evidence="3">
    <location>
        <begin position="19"/>
        <end position="105"/>
    </location>
</feature>
<evidence type="ECO:0000313" key="5">
    <source>
        <dbReference type="Proteomes" id="UP001200034"/>
    </source>
</evidence>
<keyword evidence="5" id="KW-1185">Reference proteome</keyword>
<dbReference type="PRINTS" id="PR00947">
    <property type="entry name" value="CUTICLE"/>
</dbReference>
<proteinExistence type="predicted"/>
<dbReference type="Proteomes" id="UP001200034">
    <property type="component" value="Unassembled WGS sequence"/>
</dbReference>
<dbReference type="InterPro" id="IPR050468">
    <property type="entry name" value="Cuticle_Struct_Prot"/>
</dbReference>
<name>A0AAD4PIV6_9MUSC</name>
<comment type="caution">
    <text evidence="4">The sequence shown here is derived from an EMBL/GenBank/DDBJ whole genome shotgun (WGS) entry which is preliminary data.</text>
</comment>
<evidence type="ECO:0008006" key="6">
    <source>
        <dbReference type="Google" id="ProtNLM"/>
    </source>
</evidence>
<dbReference type="AlphaFoldDB" id="A0AAD4PIV6"/>
<sequence>LNMKFLIVFVALFAVVLAAPAPDVEIVRSDSDVGPENFNYAFETSDGTKAEAQGELHNQGTENEAIEVRGSYQFVGPDGVTYLVTYTAGENGFQPEGAHLPKVDA</sequence>
<dbReference type="PANTHER" id="PTHR10380">
    <property type="entry name" value="CUTICLE PROTEIN"/>
    <property type="match status" value="1"/>
</dbReference>
<keyword evidence="1 2" id="KW-0193">Cuticle</keyword>
<reference evidence="4" key="1">
    <citation type="journal article" date="2021" name="Mol. Ecol. Resour.">
        <title>Phylogenomic analyses of the genus Drosophila reveals genomic signals of climate adaptation.</title>
        <authorList>
            <person name="Li F."/>
            <person name="Rane R.V."/>
            <person name="Luria V."/>
            <person name="Xiong Z."/>
            <person name="Chen J."/>
            <person name="Li Z."/>
            <person name="Catullo R.A."/>
            <person name="Griffin P.C."/>
            <person name="Schiffer M."/>
            <person name="Pearce S."/>
            <person name="Lee S.F."/>
            <person name="McElroy K."/>
            <person name="Stocker A."/>
            <person name="Shirriffs J."/>
            <person name="Cockerell F."/>
            <person name="Coppin C."/>
            <person name="Sgro C.M."/>
            <person name="Karger A."/>
            <person name="Cain J.W."/>
            <person name="Weber J.A."/>
            <person name="Santpere G."/>
            <person name="Kirschner M.W."/>
            <person name="Hoffmann A.A."/>
            <person name="Oakeshott J.G."/>
            <person name="Zhang G."/>
        </authorList>
    </citation>
    <scope>NUCLEOTIDE SEQUENCE</scope>
    <source>
        <strain evidence="4">BGI-SZ-2011g</strain>
    </source>
</reference>